<dbReference type="EMBL" id="JAFIQS020000002">
    <property type="protein sequence ID" value="KAH9485907.1"/>
    <property type="molecule type" value="Genomic_DNA"/>
</dbReference>
<proteinExistence type="predicted"/>
<evidence type="ECO:0000313" key="1">
    <source>
        <dbReference type="EMBL" id="KAH9485907.1"/>
    </source>
</evidence>
<protein>
    <submittedName>
        <fullName evidence="1">Uncharacterized protein</fullName>
    </submittedName>
</protein>
<dbReference type="Proteomes" id="UP000664032">
    <property type="component" value="Unassembled WGS sequence"/>
</dbReference>
<reference evidence="1" key="1">
    <citation type="submission" date="2021-10" db="EMBL/GenBank/DDBJ databases">
        <title>Psilocybe cubensis genome.</title>
        <authorList>
            <person name="Mckernan K.J."/>
            <person name="Crawford S."/>
            <person name="Trippe A."/>
            <person name="Kane L.T."/>
            <person name="Mclaughlin S."/>
        </authorList>
    </citation>
    <scope>NUCLEOTIDE SEQUENCE</scope>
    <source>
        <strain evidence="1">MGC-MH-2018</strain>
    </source>
</reference>
<evidence type="ECO:0000313" key="2">
    <source>
        <dbReference type="Proteomes" id="UP000664032"/>
    </source>
</evidence>
<sequence length="60" mass="6410">MEPTVLYKGLLYDILSEVLKGDIDGPILFSKVLSDLAPTTNYSVTVDPGTGEIGINDITP</sequence>
<keyword evidence="2" id="KW-1185">Reference proteome</keyword>
<gene>
    <name evidence="1" type="ORF">JR316_0002824</name>
</gene>
<accession>A0ACB8HE63</accession>
<comment type="caution">
    <text evidence="1">The sequence shown here is derived from an EMBL/GenBank/DDBJ whole genome shotgun (WGS) entry which is preliminary data.</text>
</comment>
<organism evidence="1 2">
    <name type="scientific">Psilocybe cubensis</name>
    <name type="common">Psychedelic mushroom</name>
    <name type="synonym">Stropharia cubensis</name>
    <dbReference type="NCBI Taxonomy" id="181762"/>
    <lineage>
        <taxon>Eukaryota</taxon>
        <taxon>Fungi</taxon>
        <taxon>Dikarya</taxon>
        <taxon>Basidiomycota</taxon>
        <taxon>Agaricomycotina</taxon>
        <taxon>Agaricomycetes</taxon>
        <taxon>Agaricomycetidae</taxon>
        <taxon>Agaricales</taxon>
        <taxon>Agaricineae</taxon>
        <taxon>Strophariaceae</taxon>
        <taxon>Psilocybe</taxon>
    </lineage>
</organism>
<name>A0ACB8HE63_PSICU</name>